<name>A0A4Y2HA41_ARAVE</name>
<feature type="region of interest" description="Disordered" evidence="1">
    <location>
        <begin position="1"/>
        <end position="32"/>
    </location>
</feature>
<keyword evidence="2" id="KW-0812">Transmembrane</keyword>
<comment type="caution">
    <text evidence="3">The sequence shown here is derived from an EMBL/GenBank/DDBJ whole genome shotgun (WGS) entry which is preliminary data.</text>
</comment>
<evidence type="ECO:0000256" key="1">
    <source>
        <dbReference type="SAM" id="MobiDB-lite"/>
    </source>
</evidence>
<sequence>MGKNVQLQQNREDESLLPPRTGAKNKIKPRLPSDSSYSKCIFPNINSCYSDRLQPGKLAGRVLFKDRQYSFCRTSISVLLKYLEQESANSGSRAACHHSGKVTGDMVRIDRYGDKILVCMCHFLKSSGEKVIMSRVLLTFVTPLCSFLCSYMWL</sequence>
<accession>A0A4Y2HA41</accession>
<gene>
    <name evidence="3" type="ORF">AVEN_258494_1</name>
</gene>
<keyword evidence="2" id="KW-1133">Transmembrane helix</keyword>
<dbReference type="AlphaFoldDB" id="A0A4Y2HA41"/>
<reference evidence="3 4" key="1">
    <citation type="journal article" date="2019" name="Sci. Rep.">
        <title>Orb-weaving spider Araneus ventricosus genome elucidates the spidroin gene catalogue.</title>
        <authorList>
            <person name="Kono N."/>
            <person name="Nakamura H."/>
            <person name="Ohtoshi R."/>
            <person name="Moran D.A.P."/>
            <person name="Shinohara A."/>
            <person name="Yoshida Y."/>
            <person name="Fujiwara M."/>
            <person name="Mori M."/>
            <person name="Tomita M."/>
            <person name="Arakawa K."/>
        </authorList>
    </citation>
    <scope>NUCLEOTIDE SEQUENCE [LARGE SCALE GENOMIC DNA]</scope>
</reference>
<organism evidence="3 4">
    <name type="scientific">Araneus ventricosus</name>
    <name type="common">Orbweaver spider</name>
    <name type="synonym">Epeira ventricosa</name>
    <dbReference type="NCBI Taxonomy" id="182803"/>
    <lineage>
        <taxon>Eukaryota</taxon>
        <taxon>Metazoa</taxon>
        <taxon>Ecdysozoa</taxon>
        <taxon>Arthropoda</taxon>
        <taxon>Chelicerata</taxon>
        <taxon>Arachnida</taxon>
        <taxon>Araneae</taxon>
        <taxon>Araneomorphae</taxon>
        <taxon>Entelegynae</taxon>
        <taxon>Araneoidea</taxon>
        <taxon>Araneidae</taxon>
        <taxon>Araneus</taxon>
    </lineage>
</organism>
<evidence type="ECO:0000313" key="4">
    <source>
        <dbReference type="Proteomes" id="UP000499080"/>
    </source>
</evidence>
<dbReference type="EMBL" id="BGPR01001765">
    <property type="protein sequence ID" value="GBM61384.1"/>
    <property type="molecule type" value="Genomic_DNA"/>
</dbReference>
<evidence type="ECO:0000256" key="2">
    <source>
        <dbReference type="SAM" id="Phobius"/>
    </source>
</evidence>
<keyword evidence="2" id="KW-0472">Membrane</keyword>
<protein>
    <submittedName>
        <fullName evidence="3">Uncharacterized protein</fullName>
    </submittedName>
</protein>
<evidence type="ECO:0000313" key="3">
    <source>
        <dbReference type="EMBL" id="GBM61384.1"/>
    </source>
</evidence>
<keyword evidence="4" id="KW-1185">Reference proteome</keyword>
<feature type="transmembrane region" description="Helical" evidence="2">
    <location>
        <begin position="132"/>
        <end position="153"/>
    </location>
</feature>
<dbReference type="Proteomes" id="UP000499080">
    <property type="component" value="Unassembled WGS sequence"/>
</dbReference>
<proteinExistence type="predicted"/>